<evidence type="ECO:0000313" key="1">
    <source>
        <dbReference type="EMBL" id="MBP0613999.1"/>
    </source>
</evidence>
<sequence length="145" mass="16183">MDGKERIMPKVQELRPRIADSEKITINLGHVDLGQIDLLVQEGFYANRTDFIRTAIRNQLSRHEDAMRKTVERREIELGVRRYSRADLQAAQASGERLAIQVLGLAVIADDVSPELAVETIASLEVLGALQAPAAVKTALRDRIR</sequence>
<dbReference type="Pfam" id="PF17723">
    <property type="entry name" value="RHH_8"/>
    <property type="match status" value="1"/>
</dbReference>
<proteinExistence type="predicted"/>
<protein>
    <submittedName>
        <fullName evidence="1">CopG family transcriptional regulator</fullName>
    </submittedName>
</protein>
<dbReference type="CDD" id="cd22231">
    <property type="entry name" value="RHH_NikR_HicB-like"/>
    <property type="match status" value="1"/>
</dbReference>
<organism evidence="1 2">
    <name type="scientific">Jiella mangrovi</name>
    <dbReference type="NCBI Taxonomy" id="2821407"/>
    <lineage>
        <taxon>Bacteria</taxon>
        <taxon>Pseudomonadati</taxon>
        <taxon>Pseudomonadota</taxon>
        <taxon>Alphaproteobacteria</taxon>
        <taxon>Hyphomicrobiales</taxon>
        <taxon>Aurantimonadaceae</taxon>
        <taxon>Jiella</taxon>
    </lineage>
</organism>
<gene>
    <name evidence="1" type="ORF">J6595_00160</name>
</gene>
<accession>A0ABS4BD49</accession>
<dbReference type="SUPFAM" id="SSF47598">
    <property type="entry name" value="Ribbon-helix-helix"/>
    <property type="match status" value="1"/>
</dbReference>
<dbReference type="InterPro" id="IPR041088">
    <property type="entry name" value="RHH_8"/>
</dbReference>
<dbReference type="InterPro" id="IPR010985">
    <property type="entry name" value="Ribbon_hlx_hlx"/>
</dbReference>
<evidence type="ECO:0000313" key="2">
    <source>
        <dbReference type="Proteomes" id="UP000678276"/>
    </source>
</evidence>
<name>A0ABS4BD49_9HYPH</name>
<dbReference type="PANTHER" id="PTHR36215">
    <property type="entry name" value="BLL4998 PROTEIN"/>
    <property type="match status" value="1"/>
</dbReference>
<keyword evidence="2" id="KW-1185">Reference proteome</keyword>
<reference evidence="1 2" key="1">
    <citation type="submission" date="2021-04" db="EMBL/GenBank/DDBJ databases">
        <title>Whole genome sequence of Jiella sp. KSK16Y-1.</title>
        <authorList>
            <person name="Tuo L."/>
        </authorList>
    </citation>
    <scope>NUCLEOTIDE SEQUENCE [LARGE SCALE GENOMIC DNA]</scope>
    <source>
        <strain evidence="1 2">KSK16Y-1</strain>
    </source>
</reference>
<dbReference type="InterPro" id="IPR013321">
    <property type="entry name" value="Arc_rbn_hlx_hlx"/>
</dbReference>
<dbReference type="Proteomes" id="UP000678276">
    <property type="component" value="Unassembled WGS sequence"/>
</dbReference>
<dbReference type="Gene3D" id="1.10.1220.10">
    <property type="entry name" value="Met repressor-like"/>
    <property type="match status" value="1"/>
</dbReference>
<dbReference type="EMBL" id="JAGJCF010000001">
    <property type="protein sequence ID" value="MBP0613999.1"/>
    <property type="molecule type" value="Genomic_DNA"/>
</dbReference>
<comment type="caution">
    <text evidence="1">The sequence shown here is derived from an EMBL/GenBank/DDBJ whole genome shotgun (WGS) entry which is preliminary data.</text>
</comment>
<dbReference type="PANTHER" id="PTHR36215:SF1">
    <property type="entry name" value="BLL4998 PROTEIN"/>
    <property type="match status" value="1"/>
</dbReference>